<dbReference type="PATRIC" id="fig|745776.4.peg.3594"/>
<name>H8H1W0_DEIGI</name>
<dbReference type="AlphaFoldDB" id="H8H1W0"/>
<evidence type="ECO:0000313" key="1">
    <source>
        <dbReference type="EMBL" id="AFD27507.1"/>
    </source>
</evidence>
<evidence type="ECO:0000313" key="2">
    <source>
        <dbReference type="Proteomes" id="UP000007575"/>
    </source>
</evidence>
<dbReference type="HOGENOM" id="CLU_1341435_0_0_0"/>
<protein>
    <submittedName>
        <fullName evidence="1">Uncharacterized protein</fullName>
    </submittedName>
</protein>
<keyword evidence="1" id="KW-0614">Plasmid</keyword>
<dbReference type="RefSeq" id="WP_014686602.1">
    <property type="nucleotide sequence ID" value="NC_017791.1"/>
</dbReference>
<geneLocation type="plasmid" evidence="1 2">
    <name>P2</name>
</geneLocation>
<accession>H8H1W0</accession>
<dbReference type="Proteomes" id="UP000007575">
    <property type="component" value="Plasmid P2"/>
</dbReference>
<dbReference type="OrthoDB" id="71742at2"/>
<dbReference type="EMBL" id="CP002193">
    <property type="protein sequence ID" value="AFD27507.1"/>
    <property type="molecule type" value="Genomic_DNA"/>
</dbReference>
<proteinExistence type="predicted"/>
<keyword evidence="2" id="KW-1185">Reference proteome</keyword>
<gene>
    <name evidence="1" type="ordered locus">DGo_PB0238</name>
</gene>
<dbReference type="KEGG" id="dgo:DGo_PB0238"/>
<sequence length="204" mass="20670">MSTPATPPETNTAQSAAPQALVTPRTMPAYTPGMVLEAALETGVVVSTGATHPVWARATDGSLWRGTAALSPDGERILLTFSTVLKDASSSPQSVTAYVESPEGPGVGGKVRTVTKNAAQAALSTLANSVVGFVQSQSARTSTVTSTGLVTTSERPQNFWLALGGGLAKAFVLPDVQATSVRLGELAAGSTVKLRVDMAAGSGS</sequence>
<organism evidence="1 2">
    <name type="scientific">Deinococcus gobiensis (strain DSM 21396 / JCM 16679 / CGMCC 1.7299 / I-0)</name>
    <dbReference type="NCBI Taxonomy" id="745776"/>
    <lineage>
        <taxon>Bacteria</taxon>
        <taxon>Thermotogati</taxon>
        <taxon>Deinococcota</taxon>
        <taxon>Deinococci</taxon>
        <taxon>Deinococcales</taxon>
        <taxon>Deinococcaceae</taxon>
        <taxon>Deinococcus</taxon>
    </lineage>
</organism>
<reference evidence="1 2" key="1">
    <citation type="journal article" date="2012" name="PLoS ONE">
        <title>Genome sequence and transcriptome analysis of the radioresistant bacterium Deinococcus gobiensis: insights into the extreme environmental adaptations.</title>
        <authorList>
            <person name="Yuan M."/>
            <person name="Chen M."/>
            <person name="Zhang W."/>
            <person name="Lu W."/>
            <person name="Wang J."/>
            <person name="Yang M."/>
            <person name="Zhao P."/>
            <person name="Tang R."/>
            <person name="Li X."/>
            <person name="Hao Y."/>
            <person name="Zhou Z."/>
            <person name="Zhan Y."/>
            <person name="Yu H."/>
            <person name="Teng C."/>
            <person name="Yan Y."/>
            <person name="Ping S."/>
            <person name="Wang Y."/>
            <person name="Lin M."/>
        </authorList>
    </citation>
    <scope>NUCLEOTIDE SEQUENCE [LARGE SCALE GENOMIC DNA]</scope>
    <source>
        <strain evidence="2">DSM 21396 / JCM 16679 / CGMCC 1.7299 / I-0</strain>
        <plasmid evidence="1">P2</plasmid>
    </source>
</reference>